<sequence length="85" mass="9678">MGGARICLVFVLAGFERTCGFVYSCVLVPFLIKESTVVNFVSRFELVSLTRLRWRSGTAERFLNFVLRQSGFRPQGAKRSRQNEA</sequence>
<reference evidence="2" key="1">
    <citation type="journal article" date="2016" name="Ticks Tick Borne Dis.">
        <title>De novo assembly and annotation of the salivary gland transcriptome of Rhipicephalus appendiculatus male and female ticks during blood feeding.</title>
        <authorList>
            <person name="de Castro M.H."/>
            <person name="de Klerk D."/>
            <person name="Pienaar R."/>
            <person name="Latif A.A."/>
            <person name="Rees D.J."/>
            <person name="Mans B.J."/>
        </authorList>
    </citation>
    <scope>NUCLEOTIDE SEQUENCE</scope>
    <source>
        <tissue evidence="2">Salivary glands</tissue>
    </source>
</reference>
<proteinExistence type="predicted"/>
<protein>
    <recommendedName>
        <fullName evidence="3">Secreted protein</fullName>
    </recommendedName>
</protein>
<evidence type="ECO:0000256" key="1">
    <source>
        <dbReference type="SAM" id="SignalP"/>
    </source>
</evidence>
<feature type="signal peptide" evidence="1">
    <location>
        <begin position="1"/>
        <end position="20"/>
    </location>
</feature>
<keyword evidence="1" id="KW-0732">Signal</keyword>
<dbReference type="AlphaFoldDB" id="A0A131YVG2"/>
<feature type="chain" id="PRO_5007286206" description="Secreted protein" evidence="1">
    <location>
        <begin position="21"/>
        <end position="85"/>
    </location>
</feature>
<accession>A0A131YVG2</accession>
<organism evidence="2">
    <name type="scientific">Rhipicephalus appendiculatus</name>
    <name type="common">Brown ear tick</name>
    <dbReference type="NCBI Taxonomy" id="34631"/>
    <lineage>
        <taxon>Eukaryota</taxon>
        <taxon>Metazoa</taxon>
        <taxon>Ecdysozoa</taxon>
        <taxon>Arthropoda</taxon>
        <taxon>Chelicerata</taxon>
        <taxon>Arachnida</taxon>
        <taxon>Acari</taxon>
        <taxon>Parasitiformes</taxon>
        <taxon>Ixodida</taxon>
        <taxon>Ixodoidea</taxon>
        <taxon>Ixodidae</taxon>
        <taxon>Rhipicephalinae</taxon>
        <taxon>Rhipicephalus</taxon>
        <taxon>Rhipicephalus</taxon>
    </lineage>
</organism>
<dbReference type="EMBL" id="GEDV01005358">
    <property type="protein sequence ID" value="JAP83199.1"/>
    <property type="molecule type" value="Transcribed_RNA"/>
</dbReference>
<evidence type="ECO:0000313" key="2">
    <source>
        <dbReference type="EMBL" id="JAP83199.1"/>
    </source>
</evidence>
<name>A0A131YVG2_RHIAP</name>
<evidence type="ECO:0008006" key="3">
    <source>
        <dbReference type="Google" id="ProtNLM"/>
    </source>
</evidence>